<protein>
    <submittedName>
        <fullName evidence="3">VanZ family protein</fullName>
    </submittedName>
</protein>
<gene>
    <name evidence="3" type="ORF">OIH86_09225</name>
</gene>
<dbReference type="InterPro" id="IPR053150">
    <property type="entry name" value="Teicoplanin_resist-assoc"/>
</dbReference>
<keyword evidence="1" id="KW-0472">Membrane</keyword>
<accession>A0ABT3DFP6</accession>
<evidence type="ECO:0000313" key="4">
    <source>
        <dbReference type="Proteomes" id="UP001526147"/>
    </source>
</evidence>
<feature type="transmembrane region" description="Helical" evidence="1">
    <location>
        <begin position="7"/>
        <end position="28"/>
    </location>
</feature>
<dbReference type="Pfam" id="PF04892">
    <property type="entry name" value="VanZ"/>
    <property type="match status" value="1"/>
</dbReference>
<keyword evidence="1" id="KW-1133">Transmembrane helix</keyword>
<proteinExistence type="predicted"/>
<feature type="transmembrane region" description="Helical" evidence="1">
    <location>
        <begin position="117"/>
        <end position="134"/>
    </location>
</feature>
<keyword evidence="4" id="KW-1185">Reference proteome</keyword>
<dbReference type="PANTHER" id="PTHR36834">
    <property type="entry name" value="MEMBRANE PROTEIN-RELATED"/>
    <property type="match status" value="1"/>
</dbReference>
<organism evidence="3 4">
    <name type="scientific">Metabacillus halosaccharovorans</name>
    <dbReference type="NCBI Taxonomy" id="930124"/>
    <lineage>
        <taxon>Bacteria</taxon>
        <taxon>Bacillati</taxon>
        <taxon>Bacillota</taxon>
        <taxon>Bacilli</taxon>
        <taxon>Bacillales</taxon>
        <taxon>Bacillaceae</taxon>
        <taxon>Metabacillus</taxon>
    </lineage>
</organism>
<evidence type="ECO:0000259" key="2">
    <source>
        <dbReference type="Pfam" id="PF04892"/>
    </source>
</evidence>
<evidence type="ECO:0000256" key="1">
    <source>
        <dbReference type="SAM" id="Phobius"/>
    </source>
</evidence>
<dbReference type="EMBL" id="JAOYEY010000033">
    <property type="protein sequence ID" value="MCV9885836.1"/>
    <property type="molecule type" value="Genomic_DNA"/>
</dbReference>
<feature type="transmembrane region" description="Helical" evidence="1">
    <location>
        <begin position="91"/>
        <end position="111"/>
    </location>
</feature>
<feature type="domain" description="VanZ-like" evidence="2">
    <location>
        <begin position="12"/>
        <end position="134"/>
    </location>
</feature>
<reference evidence="3 4" key="1">
    <citation type="submission" date="2022-10" db="EMBL/GenBank/DDBJ databases">
        <title>Draft genome assembly of moderately radiation resistant bacterium Metabacillus halosaccharovorans.</title>
        <authorList>
            <person name="Pal S."/>
            <person name="Gopinathan A."/>
        </authorList>
    </citation>
    <scope>NUCLEOTIDE SEQUENCE [LARGE SCALE GENOMIC DNA]</scope>
    <source>
        <strain evidence="3 4">VITHBRA001</strain>
    </source>
</reference>
<keyword evidence="1" id="KW-0812">Transmembrane</keyword>
<name>A0ABT3DFP6_9BACI</name>
<feature type="transmembrane region" description="Helical" evidence="1">
    <location>
        <begin position="62"/>
        <end position="79"/>
    </location>
</feature>
<dbReference type="Proteomes" id="UP001526147">
    <property type="component" value="Unassembled WGS sequence"/>
</dbReference>
<dbReference type="PANTHER" id="PTHR36834:SF2">
    <property type="entry name" value="MEMBRANE PROTEIN"/>
    <property type="match status" value="1"/>
</dbReference>
<sequence>MKIKTLLLYICFLSYFSLLVYLLFFSAYRQSVEGEIAYNLVPFRTIGAYFRSFDGFSLTDPFIGNILAFLPFGFFLPTFRKMVDSIYKAVLWTFVLSLSVEGSQFLFRVGAFDVDDLLLNTCGGGLGFGLFWFVRKTWLTVKS</sequence>
<comment type="caution">
    <text evidence="3">The sequence shown here is derived from an EMBL/GenBank/DDBJ whole genome shotgun (WGS) entry which is preliminary data.</text>
</comment>
<evidence type="ECO:0000313" key="3">
    <source>
        <dbReference type="EMBL" id="MCV9885836.1"/>
    </source>
</evidence>
<dbReference type="InterPro" id="IPR006976">
    <property type="entry name" value="VanZ-like"/>
</dbReference>